<proteinExistence type="inferred from homology"/>
<accession>A0ABS9KLX3</accession>
<dbReference type="Pfam" id="PF00106">
    <property type="entry name" value="adh_short"/>
    <property type="match status" value="1"/>
</dbReference>
<comment type="similarity">
    <text evidence="1">Belongs to the short-chain dehydrogenases/reductases (SDR) family.</text>
</comment>
<dbReference type="Gene3D" id="3.40.50.720">
    <property type="entry name" value="NAD(P)-binding Rossmann-like Domain"/>
    <property type="match status" value="1"/>
</dbReference>
<evidence type="ECO:0000313" key="4">
    <source>
        <dbReference type="Proteomes" id="UP001165367"/>
    </source>
</evidence>
<dbReference type="Proteomes" id="UP001165367">
    <property type="component" value="Unassembled WGS sequence"/>
</dbReference>
<dbReference type="PANTHER" id="PTHR42901">
    <property type="entry name" value="ALCOHOL DEHYDROGENASE"/>
    <property type="match status" value="1"/>
</dbReference>
<dbReference type="InterPro" id="IPR020904">
    <property type="entry name" value="Sc_DH/Rdtase_CS"/>
</dbReference>
<sequence length="267" mass="29667">MRSLNFKNKWVLVTGASSGLGQEMALQLASKEGANLIITARRADRLEQLRAELVKNAGVQVKIIVADISTNADVDRIIKESTEGQELYAAILNAGITYFGEHKKITDADFDRLIQTNVTGVVRMATQLVKYFEENGREGGVMTVTSMATLYPVPYQALYSGSKAFITNFMLALSQELTNKDLSLTVFAPSGIETEMTQDEKFGGLKKWLMPVSQAALEGIQSLKFRKLFYIPGALNRNGSRFMKLLPRRFILSTMAKTYRKSLGLPH</sequence>
<evidence type="ECO:0000256" key="1">
    <source>
        <dbReference type="ARBA" id="ARBA00006484"/>
    </source>
</evidence>
<protein>
    <submittedName>
        <fullName evidence="3">SDR family NAD(P)-dependent oxidoreductase</fullName>
    </submittedName>
</protein>
<dbReference type="EMBL" id="JAKLTR010000002">
    <property type="protein sequence ID" value="MCG2613321.1"/>
    <property type="molecule type" value="Genomic_DNA"/>
</dbReference>
<dbReference type="InterPro" id="IPR002347">
    <property type="entry name" value="SDR_fam"/>
</dbReference>
<evidence type="ECO:0000313" key="3">
    <source>
        <dbReference type="EMBL" id="MCG2613321.1"/>
    </source>
</evidence>
<dbReference type="PANTHER" id="PTHR42901:SF1">
    <property type="entry name" value="ALCOHOL DEHYDROGENASE"/>
    <property type="match status" value="1"/>
</dbReference>
<evidence type="ECO:0000256" key="2">
    <source>
        <dbReference type="ARBA" id="ARBA00023002"/>
    </source>
</evidence>
<dbReference type="SUPFAM" id="SSF51735">
    <property type="entry name" value="NAD(P)-binding Rossmann-fold domains"/>
    <property type="match status" value="1"/>
</dbReference>
<keyword evidence="4" id="KW-1185">Reference proteome</keyword>
<comment type="caution">
    <text evidence="3">The sequence shown here is derived from an EMBL/GenBank/DDBJ whole genome shotgun (WGS) entry which is preliminary data.</text>
</comment>
<reference evidence="3" key="1">
    <citation type="submission" date="2022-01" db="EMBL/GenBank/DDBJ databases">
        <authorList>
            <person name="Jo J.-H."/>
            <person name="Im W.-T."/>
        </authorList>
    </citation>
    <scope>NUCLEOTIDE SEQUENCE</scope>
    <source>
        <strain evidence="3">NA20</strain>
    </source>
</reference>
<dbReference type="PRINTS" id="PR00081">
    <property type="entry name" value="GDHRDH"/>
</dbReference>
<keyword evidence="2" id="KW-0560">Oxidoreductase</keyword>
<name>A0ABS9KLX3_9BACT</name>
<organism evidence="3 4">
    <name type="scientific">Terrimonas ginsenosidimutans</name>
    <dbReference type="NCBI Taxonomy" id="2908004"/>
    <lineage>
        <taxon>Bacteria</taxon>
        <taxon>Pseudomonadati</taxon>
        <taxon>Bacteroidota</taxon>
        <taxon>Chitinophagia</taxon>
        <taxon>Chitinophagales</taxon>
        <taxon>Chitinophagaceae</taxon>
        <taxon>Terrimonas</taxon>
    </lineage>
</organism>
<dbReference type="RefSeq" id="WP_237868550.1">
    <property type="nucleotide sequence ID" value="NZ_JAKLTR010000002.1"/>
</dbReference>
<dbReference type="CDD" id="cd05233">
    <property type="entry name" value="SDR_c"/>
    <property type="match status" value="1"/>
</dbReference>
<gene>
    <name evidence="3" type="ORF">LZZ85_03480</name>
</gene>
<dbReference type="PROSITE" id="PS00061">
    <property type="entry name" value="ADH_SHORT"/>
    <property type="match status" value="1"/>
</dbReference>
<dbReference type="InterPro" id="IPR036291">
    <property type="entry name" value="NAD(P)-bd_dom_sf"/>
</dbReference>